<evidence type="ECO:0008006" key="4">
    <source>
        <dbReference type="Google" id="ProtNLM"/>
    </source>
</evidence>
<gene>
    <name evidence="2" type="ORF">PSNMU_V1.4_AUG-EV-PASAV3_0044170</name>
</gene>
<name>A0A448Z6F0_9STRA</name>
<dbReference type="AlphaFoldDB" id="A0A448Z6F0"/>
<proteinExistence type="predicted"/>
<feature type="transmembrane region" description="Helical" evidence="1">
    <location>
        <begin position="88"/>
        <end position="110"/>
    </location>
</feature>
<keyword evidence="3" id="KW-1185">Reference proteome</keyword>
<sequence length="127" mass="13990">MNDPSKSSTGNNHDRNHPGVVRVEATAPIKSSPLSTGGIALAIGTFLALHTPSWLVLVFCFETDEHKDHHDSLPIRLLSRWLLDFTPWLANALLSFFLGVLCLCLGAAFLSRTERWGAVHGVRTEPF</sequence>
<evidence type="ECO:0000313" key="3">
    <source>
        <dbReference type="Proteomes" id="UP000291116"/>
    </source>
</evidence>
<organism evidence="2 3">
    <name type="scientific">Pseudo-nitzschia multistriata</name>
    <dbReference type="NCBI Taxonomy" id="183589"/>
    <lineage>
        <taxon>Eukaryota</taxon>
        <taxon>Sar</taxon>
        <taxon>Stramenopiles</taxon>
        <taxon>Ochrophyta</taxon>
        <taxon>Bacillariophyta</taxon>
        <taxon>Bacillariophyceae</taxon>
        <taxon>Bacillariophycidae</taxon>
        <taxon>Bacillariales</taxon>
        <taxon>Bacillariaceae</taxon>
        <taxon>Pseudo-nitzschia</taxon>
    </lineage>
</organism>
<feature type="transmembrane region" description="Helical" evidence="1">
    <location>
        <begin position="39"/>
        <end position="59"/>
    </location>
</feature>
<keyword evidence="1" id="KW-0812">Transmembrane</keyword>
<dbReference type="EMBL" id="CAACVS010000134">
    <property type="protein sequence ID" value="VEU37612.1"/>
    <property type="molecule type" value="Genomic_DNA"/>
</dbReference>
<evidence type="ECO:0000313" key="2">
    <source>
        <dbReference type="EMBL" id="VEU37612.1"/>
    </source>
</evidence>
<protein>
    <recommendedName>
        <fullName evidence="4">Transmembrane protein</fullName>
    </recommendedName>
</protein>
<evidence type="ECO:0000256" key="1">
    <source>
        <dbReference type="SAM" id="Phobius"/>
    </source>
</evidence>
<dbReference type="Proteomes" id="UP000291116">
    <property type="component" value="Unassembled WGS sequence"/>
</dbReference>
<keyword evidence="1" id="KW-1133">Transmembrane helix</keyword>
<keyword evidence="1" id="KW-0472">Membrane</keyword>
<reference evidence="2 3" key="1">
    <citation type="submission" date="2019-01" db="EMBL/GenBank/DDBJ databases">
        <authorList>
            <person name="Ferrante I. M."/>
        </authorList>
    </citation>
    <scope>NUCLEOTIDE SEQUENCE [LARGE SCALE GENOMIC DNA]</scope>
    <source>
        <strain evidence="2 3">B856</strain>
    </source>
</reference>
<accession>A0A448Z6F0</accession>